<sequence length="255" mass="28171">MTARPAHDDDDAVVGPPPQRASASRIPVAAPLAQRSPRPRSVLEFAPRRYQYVVSHEETASSRQAPHAMTLDRTRRRRRRRGQRALRVVRSPTHQQHQQLLSETLQMQRVVVLPTELPPEPERAQTHPAESNGRPAPAPPPLSPPPPSSASLAATQRLLLAHAQRTRHLLSHRAAVEALSRPRRREMLEEIERIKRIIRTLQSQLTVTTRSVESMASLVVHLQRITDGLRGPGDSGLDPAGASGPAPSLPTPAQQ</sequence>
<feature type="compositionally biased region" description="Pro residues" evidence="1">
    <location>
        <begin position="136"/>
        <end position="148"/>
    </location>
</feature>
<comment type="caution">
    <text evidence="2">The sequence shown here is derived from an EMBL/GenBank/DDBJ whole genome shotgun (WGS) entry which is preliminary data.</text>
</comment>
<evidence type="ECO:0000256" key="1">
    <source>
        <dbReference type="SAM" id="MobiDB-lite"/>
    </source>
</evidence>
<feature type="region of interest" description="Disordered" evidence="1">
    <location>
        <begin position="229"/>
        <end position="255"/>
    </location>
</feature>
<name>A0A8T1V9Z8_9STRA</name>
<feature type="region of interest" description="Disordered" evidence="1">
    <location>
        <begin position="1"/>
        <end position="40"/>
    </location>
</feature>
<accession>A0A8T1V9Z8</accession>
<reference evidence="2" key="1">
    <citation type="submission" date="2021-02" db="EMBL/GenBank/DDBJ databases">
        <authorList>
            <person name="Palmer J.M."/>
        </authorList>
    </citation>
    <scope>NUCLEOTIDE SEQUENCE</scope>
    <source>
        <strain evidence="2">SCRP734</strain>
    </source>
</reference>
<dbReference type="EMBL" id="JAGDFM010000602">
    <property type="protein sequence ID" value="KAG7376919.1"/>
    <property type="molecule type" value="Genomic_DNA"/>
</dbReference>
<keyword evidence="3" id="KW-1185">Reference proteome</keyword>
<feature type="compositionally biased region" description="Basic residues" evidence="1">
    <location>
        <begin position="74"/>
        <end position="84"/>
    </location>
</feature>
<dbReference type="AlphaFoldDB" id="A0A8T1V9Z8"/>
<evidence type="ECO:0000313" key="2">
    <source>
        <dbReference type="EMBL" id="KAG7376919.1"/>
    </source>
</evidence>
<feature type="region of interest" description="Disordered" evidence="1">
    <location>
        <begin position="119"/>
        <end position="151"/>
    </location>
</feature>
<evidence type="ECO:0000313" key="3">
    <source>
        <dbReference type="Proteomes" id="UP000694044"/>
    </source>
</evidence>
<protein>
    <submittedName>
        <fullName evidence="2">Uncharacterized protein</fullName>
    </submittedName>
</protein>
<gene>
    <name evidence="2" type="ORF">PHYPSEUDO_012552</name>
</gene>
<feature type="compositionally biased region" description="Low complexity" evidence="1">
    <location>
        <begin position="235"/>
        <end position="255"/>
    </location>
</feature>
<feature type="region of interest" description="Disordered" evidence="1">
    <location>
        <begin position="56"/>
        <end position="99"/>
    </location>
</feature>
<dbReference type="Proteomes" id="UP000694044">
    <property type="component" value="Unassembled WGS sequence"/>
</dbReference>
<organism evidence="2 3">
    <name type="scientific">Phytophthora pseudosyringae</name>
    <dbReference type="NCBI Taxonomy" id="221518"/>
    <lineage>
        <taxon>Eukaryota</taxon>
        <taxon>Sar</taxon>
        <taxon>Stramenopiles</taxon>
        <taxon>Oomycota</taxon>
        <taxon>Peronosporomycetes</taxon>
        <taxon>Peronosporales</taxon>
        <taxon>Peronosporaceae</taxon>
        <taxon>Phytophthora</taxon>
    </lineage>
</organism>
<dbReference type="OrthoDB" id="125181at2759"/>
<proteinExistence type="predicted"/>